<dbReference type="EMBL" id="LC519881">
    <property type="protein sequence ID" value="BBV14739.1"/>
    <property type="molecule type" value="mRNA"/>
</dbReference>
<reference evidence="2" key="1">
    <citation type="journal article" date="2012" name="BMC Biol.">
        <title>Comprehensive microarray-based analysis for stage-specific larval camouflage pattern-associated genes in the swallowtail butterfly, Papilio xuthus.</title>
        <authorList>
            <person name="Futahashi R."/>
            <person name="Shirataki H."/>
            <person name="Narita T."/>
            <person name="Mita K."/>
            <person name="Fujiwara H."/>
        </authorList>
    </citation>
    <scope>NUCLEOTIDE SEQUENCE</scope>
    <source>
        <tissue evidence="2">Epidermis</tissue>
    </source>
</reference>
<organism evidence="2">
    <name type="scientific">Papilio polytes</name>
    <name type="common">Common mormon</name>
    <name type="synonym">Swallowtail butterfly</name>
    <dbReference type="NCBI Taxonomy" id="76194"/>
    <lineage>
        <taxon>Eukaryota</taxon>
        <taxon>Metazoa</taxon>
        <taxon>Ecdysozoa</taxon>
        <taxon>Arthropoda</taxon>
        <taxon>Hexapoda</taxon>
        <taxon>Insecta</taxon>
        <taxon>Pterygota</taxon>
        <taxon>Neoptera</taxon>
        <taxon>Endopterygota</taxon>
        <taxon>Lepidoptera</taxon>
        <taxon>Glossata</taxon>
        <taxon>Ditrysia</taxon>
        <taxon>Papilionoidea</taxon>
        <taxon>Papilionidae</taxon>
        <taxon>Papilioninae</taxon>
        <taxon>Papilio</taxon>
    </lineage>
</organism>
<sequence>MFRTTTIFILLFACVVNNSSTYLAPFVKKCKSNDNECLLSSNLQIALPYIAEGIPEIGVPGTDPLVLENLTMGSEDSVFKFILPALKIQGGRKCKIADFKQSQQDSVMKLTLDCPFLGTGPYKFIGQWGIFHLEKEGDFKIHTDSMKTSMTIKMEKTAINGKKYWNLLSFEYSSEPSQSMHIEFDGLFAGELDRARSFLSAMDKNWDSTLQIGGPMADGIVKNTFECLKKFFLRVPIEDLLRA</sequence>
<keyword evidence="1" id="KW-0732">Signal</keyword>
<feature type="chain" id="PRO_5036283673" evidence="1">
    <location>
        <begin position="22"/>
        <end position="243"/>
    </location>
</feature>
<dbReference type="Gene3D" id="3.15.10.30">
    <property type="entry name" value="Haemolymph juvenile hormone binding protein"/>
    <property type="match status" value="1"/>
</dbReference>
<accession>I4DLU2</accession>
<dbReference type="EMBL" id="AK402260">
    <property type="protein sequence ID" value="BAM18882.1"/>
    <property type="molecule type" value="mRNA"/>
</dbReference>
<feature type="signal peptide" evidence="1">
    <location>
        <begin position="1"/>
        <end position="21"/>
    </location>
</feature>
<dbReference type="OrthoDB" id="6591956at2759"/>
<dbReference type="InterPro" id="IPR038606">
    <property type="entry name" value="To_sf"/>
</dbReference>
<dbReference type="InterPro" id="IPR010562">
    <property type="entry name" value="Haemolymph_juvenile_hormone-bd"/>
</dbReference>
<proteinExistence type="evidence at transcript level"/>
<evidence type="ECO:0000313" key="2">
    <source>
        <dbReference type="EMBL" id="BAM18882.1"/>
    </source>
</evidence>
<evidence type="ECO:0000313" key="3">
    <source>
        <dbReference type="EMBL" id="BBV14739.1"/>
    </source>
</evidence>
<dbReference type="AlphaFoldDB" id="I4DLU2"/>
<dbReference type="Pfam" id="PF06585">
    <property type="entry name" value="JHBP"/>
    <property type="match status" value="1"/>
</dbReference>
<name>I4DLU2_PAPPL</name>
<dbReference type="SMART" id="SM00700">
    <property type="entry name" value="JHBP"/>
    <property type="match status" value="1"/>
</dbReference>
<gene>
    <name evidence="3" type="primary">PpJHBP4815</name>
</gene>
<dbReference type="PANTHER" id="PTHR11008">
    <property type="entry name" value="PROTEIN TAKEOUT-LIKE PROTEIN"/>
    <property type="match status" value="1"/>
</dbReference>
<reference evidence="3" key="2">
    <citation type="submission" date="2020-01" db="EMBL/GenBank/DDBJ databases">
        <title>Molecular mechanisms underlying pupal protective color switch in Papilio polytes butterflies.</title>
        <authorList>
            <person name="Yoda S."/>
            <person name="Otaguro E."/>
            <person name="Nobuta M."/>
            <person name="Fujiwara H."/>
        </authorList>
    </citation>
    <scope>NUCLEOTIDE SEQUENCE</scope>
</reference>
<dbReference type="GO" id="GO:0005615">
    <property type="term" value="C:extracellular space"/>
    <property type="evidence" value="ECO:0007669"/>
    <property type="project" value="TreeGrafter"/>
</dbReference>
<protein>
    <submittedName>
        <fullName evidence="2 3">JHBP like protein</fullName>
    </submittedName>
</protein>
<evidence type="ECO:0000256" key="1">
    <source>
        <dbReference type="SAM" id="SignalP"/>
    </source>
</evidence>
<dbReference type="PANTHER" id="PTHR11008:SF32">
    <property type="entry name" value="CIRCADIAN CLOCK-CONTROLLED PROTEIN DAYWAKE-RELATED"/>
    <property type="match status" value="1"/>
</dbReference>